<reference evidence="4" key="1">
    <citation type="submission" date="2019-10" db="EMBL/GenBank/DDBJ databases">
        <title>Lacipirellula parvula gen. nov., sp. nov., representing a lineage of planctomycetes widespread in freshwater anoxic habitats, and description of the family Lacipirellulaceae.</title>
        <authorList>
            <person name="Dedysh S.N."/>
            <person name="Kulichevskaya I.S."/>
            <person name="Beletsky A.V."/>
            <person name="Rakitin A.L."/>
            <person name="Mardanov A.V."/>
            <person name="Ivanova A.A."/>
            <person name="Saltykova V.X."/>
            <person name="Rijpstra W.I.C."/>
            <person name="Sinninghe Damste J.S."/>
            <person name="Ravin N.V."/>
        </authorList>
    </citation>
    <scope>NUCLEOTIDE SEQUENCE [LARGE SCALE GENOMIC DNA]</scope>
    <source>
        <strain evidence="4">PX69</strain>
    </source>
</reference>
<organism evidence="3 4">
    <name type="scientific">Lacipirellula parvula</name>
    <dbReference type="NCBI Taxonomy" id="2650471"/>
    <lineage>
        <taxon>Bacteria</taxon>
        <taxon>Pseudomonadati</taxon>
        <taxon>Planctomycetota</taxon>
        <taxon>Planctomycetia</taxon>
        <taxon>Pirellulales</taxon>
        <taxon>Lacipirellulaceae</taxon>
        <taxon>Lacipirellula</taxon>
    </lineage>
</organism>
<evidence type="ECO:0000313" key="4">
    <source>
        <dbReference type="Proteomes" id="UP000326837"/>
    </source>
</evidence>
<feature type="domain" description="SWIM-type" evidence="2">
    <location>
        <begin position="412"/>
        <end position="449"/>
    </location>
</feature>
<protein>
    <recommendedName>
        <fullName evidence="2">SWIM-type domain-containing protein</fullName>
    </recommendedName>
</protein>
<name>A0A5K7X836_9BACT</name>
<proteinExistence type="predicted"/>
<dbReference type="InterPro" id="IPR007527">
    <property type="entry name" value="Znf_SWIM"/>
</dbReference>
<evidence type="ECO:0000256" key="1">
    <source>
        <dbReference type="PROSITE-ProRule" id="PRU00325"/>
    </source>
</evidence>
<dbReference type="Pfam" id="PF04434">
    <property type="entry name" value="SWIM"/>
    <property type="match status" value="1"/>
</dbReference>
<keyword evidence="1" id="KW-0863">Zinc-finger</keyword>
<dbReference type="EMBL" id="AP021861">
    <property type="protein sequence ID" value="BBO32545.1"/>
    <property type="molecule type" value="Genomic_DNA"/>
</dbReference>
<accession>A0A5K7X836</accession>
<dbReference type="GO" id="GO:0008270">
    <property type="term" value="F:zinc ion binding"/>
    <property type="evidence" value="ECO:0007669"/>
    <property type="project" value="UniProtKB-KW"/>
</dbReference>
<evidence type="ECO:0000259" key="2">
    <source>
        <dbReference type="PROSITE" id="PS50966"/>
    </source>
</evidence>
<sequence>MSTAAALDFTYKYPFASAVGDAERGFGLTLATCGPRHEHPYFFEGRLRSPREMADMLLVLSDVVRTHFFLPRPALLDPVVTSSEAMLRFEGFSGCCGVYARADLPAEAFESDLQGRGTTNVDFNNPMRTALARLRDHDDARLSVGGDSVELASGDQRVVEKKVKLPVRWIKGFSEVQLYQPTMSLRMEASAAEARQFIRSLPRSAVPKQICYVTQSGKTLRLSQRVARGAIPFAGTHRVKILEPLLNSAKSLRIWADDESGVSGWEVLLKAGRFFLMLSPEVYRGFSGEGQALAQLAGERWRDALPAVQGRLKWQSQLDAAELARDVSLPTAEIEAAFAVLGARGLAGYDLNQAAYFHRELPFELDKVEQMQPRLKNARKLLEGAHARIITQTTQPDGLEADVEVDGTNVLHLVRLRPQGDKCTCPWFSKNQGQRGPCKHILAGRMLVDGADDEELA</sequence>
<dbReference type="PROSITE" id="PS50966">
    <property type="entry name" value="ZF_SWIM"/>
    <property type="match status" value="1"/>
</dbReference>
<evidence type="ECO:0000313" key="3">
    <source>
        <dbReference type="EMBL" id="BBO32545.1"/>
    </source>
</evidence>
<keyword evidence="1" id="KW-0862">Zinc</keyword>
<dbReference type="AlphaFoldDB" id="A0A5K7X836"/>
<dbReference type="Proteomes" id="UP000326837">
    <property type="component" value="Chromosome"/>
</dbReference>
<keyword evidence="4" id="KW-1185">Reference proteome</keyword>
<keyword evidence="1" id="KW-0479">Metal-binding</keyword>
<gene>
    <name evidence="3" type="ORF">PLANPX_2157</name>
</gene>
<dbReference type="KEGG" id="lpav:PLANPX_2157"/>
<dbReference type="RefSeq" id="WP_172991953.1">
    <property type="nucleotide sequence ID" value="NZ_AP021861.1"/>
</dbReference>